<dbReference type="EMBL" id="JHEG02000012">
    <property type="protein sequence ID" value="KIE13638.1"/>
    <property type="molecule type" value="Genomic_DNA"/>
</dbReference>
<evidence type="ECO:0000313" key="1">
    <source>
        <dbReference type="EMBL" id="KAF3884301.1"/>
    </source>
</evidence>
<dbReference type="Proteomes" id="UP000029738">
    <property type="component" value="Unassembled WGS sequence"/>
</dbReference>
<protein>
    <recommendedName>
        <fullName evidence="4">Lipoprotein</fullName>
    </recommendedName>
</protein>
<accession>A0A0C1RDD5</accession>
<evidence type="ECO:0000313" key="3">
    <source>
        <dbReference type="Proteomes" id="UP000029738"/>
    </source>
</evidence>
<dbReference type="EMBL" id="JHEG04000001">
    <property type="protein sequence ID" value="KAF3884301.1"/>
    <property type="molecule type" value="Genomic_DNA"/>
</dbReference>
<dbReference type="PROSITE" id="PS51257">
    <property type="entry name" value="PROKAR_LIPOPROTEIN"/>
    <property type="match status" value="1"/>
</dbReference>
<dbReference type="RefSeq" id="WP_038082021.1">
    <property type="nucleotide sequence ID" value="NZ_JHEG04000001.1"/>
</dbReference>
<dbReference type="AlphaFoldDB" id="A0A0C1RDD5"/>
<dbReference type="OrthoDB" id="490499at2"/>
<gene>
    <name evidence="2" type="ORF">DA73_0202875</name>
    <name evidence="1" type="ORF">DA73_0400001465</name>
</gene>
<evidence type="ECO:0000313" key="2">
    <source>
        <dbReference type="EMBL" id="KIE13638.1"/>
    </source>
</evidence>
<evidence type="ECO:0008006" key="4">
    <source>
        <dbReference type="Google" id="ProtNLM"/>
    </source>
</evidence>
<sequence length="289" mass="32764">MKKYFSKTVIIFTVIATLTTGCRSSEEYKKLTDAGTKYAEAVNELLTTAGDIRIDLTSEQILRDDRQSNQSLENYTQRSQSDLKRLQVIEEVRNHNTLLKKYFSTLQELATSDAPASAQSEIASITQNLNKSSQILQNSDLFSSRNQGIAQAVTHAVISSKIKGALKEELEKRHQTILKELTIQQEMLNYLSESLQHDVEMIQSAREQRLIIEPLTSSTKIQEQSQWIEDRRKILTMDRKVEELKNAGEALGEFKTAYQAAVSGELNVARLNHLLKDIDTFLALVENKN</sequence>
<organism evidence="2">
    <name type="scientific">Tolypothrix bouteillei VB521301</name>
    <dbReference type="NCBI Taxonomy" id="1479485"/>
    <lineage>
        <taxon>Bacteria</taxon>
        <taxon>Bacillati</taxon>
        <taxon>Cyanobacteriota</taxon>
        <taxon>Cyanophyceae</taxon>
        <taxon>Nostocales</taxon>
        <taxon>Tolypothrichaceae</taxon>
        <taxon>Tolypothrix</taxon>
    </lineage>
</organism>
<name>A0A0C1RDD5_9CYAN</name>
<keyword evidence="3" id="KW-1185">Reference proteome</keyword>
<proteinExistence type="predicted"/>
<reference evidence="1" key="2">
    <citation type="submission" date="2019-11" db="EMBL/GenBank/DDBJ databases">
        <title>Improved Assembly of Tolypothrix boutellei genome.</title>
        <authorList>
            <person name="Sarangi A.N."/>
            <person name="Mukherjee M."/>
            <person name="Ghosh S."/>
            <person name="Singh D."/>
            <person name="Das A."/>
            <person name="Kant S."/>
            <person name="Prusty A."/>
            <person name="Tripathy S."/>
        </authorList>
    </citation>
    <scope>NUCLEOTIDE SEQUENCE</scope>
    <source>
        <strain evidence="1">VB521301</strain>
    </source>
</reference>
<reference evidence="2" key="1">
    <citation type="journal article" date="2015" name="Genome Announc.">
        <title>Draft Genome Sequence of Tolypothrix boutellei Strain VB521301.</title>
        <authorList>
            <person name="Chandrababunaidu M.M."/>
            <person name="Singh D."/>
            <person name="Sen D."/>
            <person name="Bhan S."/>
            <person name="Das S."/>
            <person name="Gupta A."/>
            <person name="Adhikary S.P."/>
            <person name="Tripathy S."/>
        </authorList>
    </citation>
    <scope>NUCLEOTIDE SEQUENCE</scope>
    <source>
        <strain evidence="2">VB521301</strain>
    </source>
</reference>
<comment type="caution">
    <text evidence="2">The sequence shown here is derived from an EMBL/GenBank/DDBJ whole genome shotgun (WGS) entry which is preliminary data.</text>
</comment>